<dbReference type="OrthoDB" id="4570776at2"/>
<dbReference type="Pfam" id="PF01063">
    <property type="entry name" value="Aminotran_4"/>
    <property type="match status" value="1"/>
</dbReference>
<evidence type="ECO:0008006" key="3">
    <source>
        <dbReference type="Google" id="ProtNLM"/>
    </source>
</evidence>
<dbReference type="GO" id="GO:0003824">
    <property type="term" value="F:catalytic activity"/>
    <property type="evidence" value="ECO:0007669"/>
    <property type="project" value="InterPro"/>
</dbReference>
<dbReference type="AlphaFoldDB" id="A0A0B5D958"/>
<protein>
    <recommendedName>
        <fullName evidence="3">Aminotransferase class IV</fullName>
    </recommendedName>
</protein>
<keyword evidence="2" id="KW-1185">Reference proteome</keyword>
<dbReference type="InterPro" id="IPR036038">
    <property type="entry name" value="Aminotransferase-like"/>
</dbReference>
<proteinExistence type="predicted"/>
<dbReference type="EMBL" id="CP005286">
    <property type="protein sequence ID" value="AJE32738.1"/>
    <property type="molecule type" value="Genomic_DNA"/>
</dbReference>
<dbReference type="InterPro" id="IPR043132">
    <property type="entry name" value="BCAT-like_C"/>
</dbReference>
<dbReference type="Proteomes" id="UP000031524">
    <property type="component" value="Chromosome"/>
</dbReference>
<reference evidence="1 2" key="1">
    <citation type="submission" date="2013-04" db="EMBL/GenBank/DDBJ databases">
        <title>Complete genome sequence of Corynebacterium humireducens DSM 45392(T), isolated from a wastewater-fed microbial fuel cell.</title>
        <authorList>
            <person name="Ruckert C."/>
            <person name="Albersmeier A."/>
            <person name="Kalinowski J."/>
        </authorList>
    </citation>
    <scope>NUCLEOTIDE SEQUENCE [LARGE SCALE GENOMIC DNA]</scope>
    <source>
        <strain evidence="2">MFC-5</strain>
    </source>
</reference>
<accession>A0A0B5D958</accession>
<dbReference type="STRING" id="1223515.B842_04425"/>
<dbReference type="RefSeq" id="WP_052437738.1">
    <property type="nucleotide sequence ID" value="NZ_BCSU01000018.1"/>
</dbReference>
<evidence type="ECO:0000313" key="1">
    <source>
        <dbReference type="EMBL" id="AJE32738.1"/>
    </source>
</evidence>
<dbReference type="Gene3D" id="3.20.10.10">
    <property type="entry name" value="D-amino Acid Aminotransferase, subunit A, domain 2"/>
    <property type="match status" value="1"/>
</dbReference>
<sequence length="209" mass="23765">MTLLRWDGAALVPCAEPGTTPDRVDSWLVRDGHVGNWHLHRERFGHPEFMDAVRVPAEGDWFPRVEKHGDELYLRIRPAPPLRTETVLWVPPTPDPRREPRVKGPDLEVLGRLRKQAQEFGADDALLWTPDGLVAEGAHCAVAWWEDGRLMVPEHPRQLPSTTVAATREHREVGTRPITVEELQTFPVWVGSALHGWTPVVRWVGKTYL</sequence>
<dbReference type="SUPFAM" id="SSF56752">
    <property type="entry name" value="D-aminoacid aminotransferase-like PLP-dependent enzymes"/>
    <property type="match status" value="1"/>
</dbReference>
<evidence type="ECO:0000313" key="2">
    <source>
        <dbReference type="Proteomes" id="UP000031524"/>
    </source>
</evidence>
<gene>
    <name evidence="1" type="ORF">B842_04425</name>
</gene>
<organism evidence="1 2">
    <name type="scientific">Corynebacterium humireducens NBRC 106098 = DSM 45392</name>
    <dbReference type="NCBI Taxonomy" id="1223515"/>
    <lineage>
        <taxon>Bacteria</taxon>
        <taxon>Bacillati</taxon>
        <taxon>Actinomycetota</taxon>
        <taxon>Actinomycetes</taxon>
        <taxon>Mycobacteriales</taxon>
        <taxon>Corynebacteriaceae</taxon>
        <taxon>Corynebacterium</taxon>
    </lineage>
</organism>
<dbReference type="KEGG" id="chm:B842_04425"/>
<name>A0A0B5D958_9CORY</name>
<dbReference type="InterPro" id="IPR001544">
    <property type="entry name" value="Aminotrans_IV"/>
</dbReference>
<dbReference type="HOGENOM" id="CLU_064284_0_0_11"/>